<reference evidence="2 3" key="2">
    <citation type="submission" date="2018-11" db="EMBL/GenBank/DDBJ databases">
        <authorList>
            <consortium name="Pathogen Informatics"/>
        </authorList>
    </citation>
    <scope>NUCLEOTIDE SEQUENCE [LARGE SCALE GENOMIC DNA]</scope>
</reference>
<dbReference type="PANTHER" id="PTHR47027">
    <property type="entry name" value="REVERSE TRANSCRIPTASE DOMAIN-CONTAINING PROTEIN"/>
    <property type="match status" value="1"/>
</dbReference>
<organism evidence="3 4">
    <name type="scientific">Toxocara canis</name>
    <name type="common">Canine roundworm</name>
    <dbReference type="NCBI Taxonomy" id="6265"/>
    <lineage>
        <taxon>Eukaryota</taxon>
        <taxon>Metazoa</taxon>
        <taxon>Ecdysozoa</taxon>
        <taxon>Nematoda</taxon>
        <taxon>Chromadorea</taxon>
        <taxon>Rhabditida</taxon>
        <taxon>Spirurina</taxon>
        <taxon>Ascaridomorpha</taxon>
        <taxon>Ascaridoidea</taxon>
        <taxon>Toxocaridae</taxon>
        <taxon>Toxocara</taxon>
    </lineage>
</organism>
<dbReference type="Proteomes" id="UP000050794">
    <property type="component" value="Unassembled WGS sequence"/>
</dbReference>
<dbReference type="PANTHER" id="PTHR47027:SF20">
    <property type="entry name" value="REVERSE TRANSCRIPTASE-LIKE PROTEIN WITH RNA-DIRECTED DNA POLYMERASE DOMAIN"/>
    <property type="match status" value="1"/>
</dbReference>
<evidence type="ECO:0000256" key="1">
    <source>
        <dbReference type="SAM" id="MobiDB-lite"/>
    </source>
</evidence>
<evidence type="ECO:0000313" key="4">
    <source>
        <dbReference type="WBParaSite" id="TCNE_0000642801-mRNA-1"/>
    </source>
</evidence>
<name>A0A183UD58_TOXCA</name>
<accession>A0A183UD58</accession>
<sequence>MTSNAVDQDYAGLTKKSNALEHAPSRRSTRLQSHTKHLMAVTARMIVEGRAEGDEYKMLCKEISRSLQADCEAYRLEKLRRAMESHKSLKKAEREASLKPKVPTAVEDCSGRRTVVRAEMKEICENFYNDLYSSKVHVPEIQLRAEEEEIPAVMLDEIKNALSKIKPDRSPGSDKIKTKSGYCTNDHIHVLSQLLEKCKEYQILLSLAFVDHRKAFDSAETTAVLNALHEAGVNPRYVELKDKFKGGINIDGEGLSHLLFADDCVLLATNPKDLQSDLQQLSTISKTIGLEMNTGKTKWMRNSFCTEGIVCLDDVELELVKYYVYLGRQMESNSCPDGEWDRRRRTGWIDFGRYKPVLRDRTLPMKLRASIFNTTVLPAMLYACETRATTKFAYEKNSPSRKGQWKGKCAVSPGRTE</sequence>
<gene>
    <name evidence="2" type="ORF">TCNE_LOCUS6428</name>
</gene>
<evidence type="ECO:0000313" key="2">
    <source>
        <dbReference type="EMBL" id="VDM37749.1"/>
    </source>
</evidence>
<dbReference type="WBParaSite" id="TCNE_0000642801-mRNA-1">
    <property type="protein sequence ID" value="TCNE_0000642801-mRNA-1"/>
    <property type="gene ID" value="TCNE_0000642801"/>
</dbReference>
<proteinExistence type="predicted"/>
<evidence type="ECO:0000313" key="3">
    <source>
        <dbReference type="Proteomes" id="UP000050794"/>
    </source>
</evidence>
<dbReference type="EMBL" id="UYWY01019492">
    <property type="protein sequence ID" value="VDM37749.1"/>
    <property type="molecule type" value="Genomic_DNA"/>
</dbReference>
<dbReference type="AlphaFoldDB" id="A0A183UD58"/>
<keyword evidence="3" id="KW-1185">Reference proteome</keyword>
<protein>
    <submittedName>
        <fullName evidence="4">Reverse transcriptase domain-containing protein</fullName>
    </submittedName>
</protein>
<feature type="region of interest" description="Disordered" evidence="1">
    <location>
        <begin position="398"/>
        <end position="417"/>
    </location>
</feature>
<reference evidence="4" key="1">
    <citation type="submission" date="2016-06" db="UniProtKB">
        <authorList>
            <consortium name="WormBaseParasite"/>
        </authorList>
    </citation>
    <scope>IDENTIFICATION</scope>
</reference>
<feature type="region of interest" description="Disordered" evidence="1">
    <location>
        <begin position="1"/>
        <end position="33"/>
    </location>
</feature>